<sequence>MLPTLHRPERPWSLRHRAHAVPGAAAASARLLRNAVPWLAVLGLAAFEDCLARSGMLDAKRFPPVSTVALTLLDEIVNGHVWTPLAETAFAWLVSLFLSFALALALAVGLNLSVRLRDYTAPVVAFLRPMPCTALIPLVIVSIGANTNGLVFLTTFGALWQMLPGLAHAFGKHDTVAQDTARVFRFSGWQTFRWLTLPALEPYMLSALRIGATASLVLLIGMELLTGAAGIGRLIAFAYAGSNLTLMYAYVALSGLLGVATNLLLGRAVTRRAARVGGRSR</sequence>
<comment type="subcellular location">
    <subcellularLocation>
        <location evidence="1 7">Cell membrane</location>
        <topology evidence="1 7">Multi-pass membrane protein</topology>
    </subcellularLocation>
</comment>
<dbReference type="Gene3D" id="1.10.3720.10">
    <property type="entry name" value="MetI-like"/>
    <property type="match status" value="1"/>
</dbReference>
<dbReference type="PANTHER" id="PTHR30151:SF38">
    <property type="entry name" value="ALIPHATIC SULFONATES TRANSPORT PERMEASE PROTEIN SSUC-RELATED"/>
    <property type="match status" value="1"/>
</dbReference>
<dbReference type="Proteomes" id="UP000243719">
    <property type="component" value="Unassembled WGS sequence"/>
</dbReference>
<comment type="similarity">
    <text evidence="7">Belongs to the binding-protein-dependent transport system permease family.</text>
</comment>
<evidence type="ECO:0000256" key="5">
    <source>
        <dbReference type="ARBA" id="ARBA00022989"/>
    </source>
</evidence>
<evidence type="ECO:0000256" key="4">
    <source>
        <dbReference type="ARBA" id="ARBA00022692"/>
    </source>
</evidence>
<dbReference type="InterPro" id="IPR035906">
    <property type="entry name" value="MetI-like_sf"/>
</dbReference>
<keyword evidence="5 7" id="KW-1133">Transmembrane helix</keyword>
<keyword evidence="6 7" id="KW-0472">Membrane</keyword>
<keyword evidence="3" id="KW-1003">Cell membrane</keyword>
<gene>
    <name evidence="9" type="ORF">SAMN05216551_11316</name>
</gene>
<dbReference type="Pfam" id="PF00528">
    <property type="entry name" value="BPD_transp_1"/>
    <property type="match status" value="1"/>
</dbReference>
<keyword evidence="2 7" id="KW-0813">Transport</keyword>
<proteinExistence type="inferred from homology"/>
<feature type="domain" description="ABC transmembrane type-1" evidence="8">
    <location>
        <begin position="85"/>
        <end position="269"/>
    </location>
</feature>
<dbReference type="GO" id="GO:0055085">
    <property type="term" value="P:transmembrane transport"/>
    <property type="evidence" value="ECO:0007669"/>
    <property type="project" value="InterPro"/>
</dbReference>
<accession>A0A1H2PU41</accession>
<evidence type="ECO:0000259" key="8">
    <source>
        <dbReference type="PROSITE" id="PS50928"/>
    </source>
</evidence>
<dbReference type="PANTHER" id="PTHR30151">
    <property type="entry name" value="ALKANE SULFONATE ABC TRANSPORTER-RELATED, MEMBRANE SUBUNIT"/>
    <property type="match status" value="1"/>
</dbReference>
<dbReference type="SUPFAM" id="SSF161098">
    <property type="entry name" value="MetI-like"/>
    <property type="match status" value="1"/>
</dbReference>
<protein>
    <submittedName>
        <fullName evidence="9">ABC-type nitrate/sulfonate/bicarbonate transport system, permease component</fullName>
    </submittedName>
</protein>
<feature type="transmembrane region" description="Helical" evidence="7">
    <location>
        <begin position="216"/>
        <end position="240"/>
    </location>
</feature>
<dbReference type="STRING" id="1770053.SAMN05216551_11316"/>
<keyword evidence="10" id="KW-1185">Reference proteome</keyword>
<dbReference type="PROSITE" id="PS50928">
    <property type="entry name" value="ABC_TM1"/>
    <property type="match status" value="1"/>
</dbReference>
<evidence type="ECO:0000256" key="6">
    <source>
        <dbReference type="ARBA" id="ARBA00023136"/>
    </source>
</evidence>
<keyword evidence="4 7" id="KW-0812">Transmembrane</keyword>
<evidence type="ECO:0000256" key="7">
    <source>
        <dbReference type="RuleBase" id="RU363032"/>
    </source>
</evidence>
<evidence type="ECO:0000256" key="1">
    <source>
        <dbReference type="ARBA" id="ARBA00004651"/>
    </source>
</evidence>
<organism evidence="9 10">
    <name type="scientific">Chitinasiproducens palmae</name>
    <dbReference type="NCBI Taxonomy" id="1770053"/>
    <lineage>
        <taxon>Bacteria</taxon>
        <taxon>Pseudomonadati</taxon>
        <taxon>Pseudomonadota</taxon>
        <taxon>Betaproteobacteria</taxon>
        <taxon>Burkholderiales</taxon>
        <taxon>Burkholderiaceae</taxon>
        <taxon>Chitinasiproducens</taxon>
    </lineage>
</organism>
<dbReference type="AlphaFoldDB" id="A0A1H2PU41"/>
<evidence type="ECO:0000313" key="9">
    <source>
        <dbReference type="EMBL" id="SDV50692.1"/>
    </source>
</evidence>
<feature type="transmembrane region" description="Helical" evidence="7">
    <location>
        <begin position="134"/>
        <end position="160"/>
    </location>
</feature>
<feature type="transmembrane region" description="Helical" evidence="7">
    <location>
        <begin position="246"/>
        <end position="265"/>
    </location>
</feature>
<feature type="transmembrane region" description="Helical" evidence="7">
    <location>
        <begin position="90"/>
        <end position="114"/>
    </location>
</feature>
<evidence type="ECO:0000256" key="2">
    <source>
        <dbReference type="ARBA" id="ARBA00022448"/>
    </source>
</evidence>
<name>A0A1H2PU41_9BURK</name>
<dbReference type="InterPro" id="IPR000515">
    <property type="entry name" value="MetI-like"/>
</dbReference>
<reference evidence="10" key="1">
    <citation type="submission" date="2016-09" db="EMBL/GenBank/DDBJ databases">
        <authorList>
            <person name="Varghese N."/>
            <person name="Submissions S."/>
        </authorList>
    </citation>
    <scope>NUCLEOTIDE SEQUENCE [LARGE SCALE GENOMIC DNA]</scope>
    <source>
        <strain evidence="10">JS23</strain>
    </source>
</reference>
<evidence type="ECO:0000256" key="3">
    <source>
        <dbReference type="ARBA" id="ARBA00022475"/>
    </source>
</evidence>
<dbReference type="GO" id="GO:0005886">
    <property type="term" value="C:plasma membrane"/>
    <property type="evidence" value="ECO:0007669"/>
    <property type="project" value="UniProtKB-SubCell"/>
</dbReference>
<dbReference type="EMBL" id="FNLO01000013">
    <property type="protein sequence ID" value="SDV50692.1"/>
    <property type="molecule type" value="Genomic_DNA"/>
</dbReference>
<evidence type="ECO:0000313" key="10">
    <source>
        <dbReference type="Proteomes" id="UP000243719"/>
    </source>
</evidence>